<dbReference type="Proteomes" id="UP000003671">
    <property type="component" value="Unassembled WGS sequence"/>
</dbReference>
<evidence type="ECO:0000313" key="2">
    <source>
        <dbReference type="Proteomes" id="UP000003671"/>
    </source>
</evidence>
<gene>
    <name evidence="1" type="ORF">MITSMUL_05379</name>
</gene>
<sequence>MNNNSFVDFIIADWPDKASTSRENARKIFYFPVDKRASHPYNI</sequence>
<protein>
    <submittedName>
        <fullName evidence="1">Uncharacterized protein</fullName>
    </submittedName>
</protein>
<comment type="caution">
    <text evidence="1">The sequence shown here is derived from an EMBL/GenBank/DDBJ whole genome shotgun (WGS) entry which is preliminary data.</text>
</comment>
<accession>C9KQ64</accession>
<name>C9KQ64_9FIRM</name>
<evidence type="ECO:0000313" key="1">
    <source>
        <dbReference type="EMBL" id="EEX67855.1"/>
    </source>
</evidence>
<dbReference type="AlphaFoldDB" id="C9KQ64"/>
<organism evidence="1 2">
    <name type="scientific">Mitsuokella multacida DSM 20544</name>
    <dbReference type="NCBI Taxonomy" id="500635"/>
    <lineage>
        <taxon>Bacteria</taxon>
        <taxon>Bacillati</taxon>
        <taxon>Bacillota</taxon>
        <taxon>Negativicutes</taxon>
        <taxon>Selenomonadales</taxon>
        <taxon>Selenomonadaceae</taxon>
        <taxon>Mitsuokella</taxon>
    </lineage>
</organism>
<dbReference type="EMBL" id="ABWK02000023">
    <property type="protein sequence ID" value="EEX67855.1"/>
    <property type="molecule type" value="Genomic_DNA"/>
</dbReference>
<dbReference type="HOGENOM" id="CLU_3236105_0_0_9"/>
<keyword evidence="2" id="KW-1185">Reference proteome</keyword>
<proteinExistence type="predicted"/>
<reference evidence="1" key="1">
    <citation type="submission" date="2009-09" db="EMBL/GenBank/DDBJ databases">
        <authorList>
            <person name="Weinstock G."/>
            <person name="Sodergren E."/>
            <person name="Clifton S."/>
            <person name="Fulton L."/>
            <person name="Fulton B."/>
            <person name="Courtney L."/>
            <person name="Fronick C."/>
            <person name="Harrison M."/>
            <person name="Strong C."/>
            <person name="Farmer C."/>
            <person name="Delahaunty K."/>
            <person name="Markovic C."/>
            <person name="Hall O."/>
            <person name="Minx P."/>
            <person name="Tomlinson C."/>
            <person name="Mitreva M."/>
            <person name="Nelson J."/>
            <person name="Hou S."/>
            <person name="Wollam A."/>
            <person name="Pepin K.H."/>
            <person name="Johnson M."/>
            <person name="Bhonagiri V."/>
            <person name="Nash W.E."/>
            <person name="Warren W."/>
            <person name="Chinwalla A."/>
            <person name="Mardis E.R."/>
            <person name="Wilson R.K."/>
        </authorList>
    </citation>
    <scope>NUCLEOTIDE SEQUENCE [LARGE SCALE GENOMIC DNA]</scope>
    <source>
        <strain evidence="1">DSM 20544</strain>
    </source>
</reference>